<feature type="compositionally biased region" description="Basic and acidic residues" evidence="1">
    <location>
        <begin position="127"/>
        <end position="137"/>
    </location>
</feature>
<feature type="compositionally biased region" description="Polar residues" evidence="1">
    <location>
        <begin position="1"/>
        <end position="22"/>
    </location>
</feature>
<dbReference type="AlphaFoldDB" id="A0A4S8QK90"/>
<feature type="compositionally biased region" description="Basic and acidic residues" evidence="1">
    <location>
        <begin position="102"/>
        <end position="120"/>
    </location>
</feature>
<keyword evidence="4" id="KW-1185">Reference proteome</keyword>
<dbReference type="OrthoDB" id="3558580at2759"/>
<accession>A0A4S8QK90</accession>
<evidence type="ECO:0000256" key="2">
    <source>
        <dbReference type="SAM" id="Phobius"/>
    </source>
</evidence>
<dbReference type="Proteomes" id="UP000308671">
    <property type="component" value="Unassembled WGS sequence"/>
</dbReference>
<feature type="region of interest" description="Disordered" evidence="1">
    <location>
        <begin position="187"/>
        <end position="212"/>
    </location>
</feature>
<gene>
    <name evidence="3" type="ORF">BGAL_0547g00060</name>
</gene>
<evidence type="ECO:0000313" key="4">
    <source>
        <dbReference type="Proteomes" id="UP000308671"/>
    </source>
</evidence>
<keyword evidence="2" id="KW-0472">Membrane</keyword>
<feature type="transmembrane region" description="Helical" evidence="2">
    <location>
        <begin position="395"/>
        <end position="418"/>
    </location>
</feature>
<comment type="caution">
    <text evidence="3">The sequence shown here is derived from an EMBL/GenBank/DDBJ whole genome shotgun (WGS) entry which is preliminary data.</text>
</comment>
<feature type="transmembrane region" description="Helical" evidence="2">
    <location>
        <begin position="455"/>
        <end position="473"/>
    </location>
</feature>
<organism evidence="3 4">
    <name type="scientific">Botrytis galanthina</name>
    <dbReference type="NCBI Taxonomy" id="278940"/>
    <lineage>
        <taxon>Eukaryota</taxon>
        <taxon>Fungi</taxon>
        <taxon>Dikarya</taxon>
        <taxon>Ascomycota</taxon>
        <taxon>Pezizomycotina</taxon>
        <taxon>Leotiomycetes</taxon>
        <taxon>Helotiales</taxon>
        <taxon>Sclerotiniaceae</taxon>
        <taxon>Botrytis</taxon>
    </lineage>
</organism>
<name>A0A4S8QK90_9HELO</name>
<feature type="region of interest" description="Disordered" evidence="1">
    <location>
        <begin position="1"/>
        <end position="144"/>
    </location>
</feature>
<protein>
    <submittedName>
        <fullName evidence="3">Uncharacterized protein</fullName>
    </submittedName>
</protein>
<reference evidence="3 4" key="1">
    <citation type="submission" date="2017-12" db="EMBL/GenBank/DDBJ databases">
        <title>Comparative genomics of Botrytis spp.</title>
        <authorList>
            <person name="Valero-Jimenez C.A."/>
            <person name="Tapia P."/>
            <person name="Veloso J."/>
            <person name="Silva-Moreno E."/>
            <person name="Staats M."/>
            <person name="Valdes J.H."/>
            <person name="Van Kan J.A.L."/>
        </authorList>
    </citation>
    <scope>NUCLEOTIDE SEQUENCE [LARGE SCALE GENOMIC DNA]</scope>
    <source>
        <strain evidence="3 4">MUCL435</strain>
    </source>
</reference>
<keyword evidence="2" id="KW-0812">Transmembrane</keyword>
<evidence type="ECO:0000256" key="1">
    <source>
        <dbReference type="SAM" id="MobiDB-lite"/>
    </source>
</evidence>
<sequence length="503" mass="57820">MSTLGRRSQTGESSKSAYTSAYRNFEGGQEAWQENVRERSSWGETAGEDVFEDATSGKKKEEKEELWETEVFPEFEIISPEGSPVATPDPATELSESSEYGNIKDAKAEESRRKREDIARAKKGKGREKEGGEEGRGWEPFAHWKLTGQIKITKPWGPVTDERNQPEIEEKLNQDAAQRARLLERDLDAPSGAADIPEPRVPDPTPMPGTRTGTGEKKYYVYKAPHKVSYVKPWTWTLPWPFRRAKPADKTEKPAGAGHYYTHKRRPKSPSWLFWKWNWGAPKSTSWIPIYPSYHPEKDDPELKIFISYSCGHRFPTRVVSGPTWTASSPSFLFSPSSPFTPNTPTYPRSGTTSGHPHIRPLPSLKIETLRAAARNEGIKNIISPENYACPNCSIWWQFYGGIFWLTFFWAIFTWYFAFVWPYTWWATNEQGDPIPRYTIVTQFDIRRENDGDAFHIRQAIGAIVVTIFLFIWKCTQLFWAWMWIPGVFFLGGFLISKRPRKP</sequence>
<proteinExistence type="predicted"/>
<evidence type="ECO:0000313" key="3">
    <source>
        <dbReference type="EMBL" id="THV44990.1"/>
    </source>
</evidence>
<feature type="transmembrane region" description="Helical" evidence="2">
    <location>
        <begin position="479"/>
        <end position="497"/>
    </location>
</feature>
<feature type="compositionally biased region" description="Acidic residues" evidence="1">
    <location>
        <begin position="64"/>
        <end position="73"/>
    </location>
</feature>
<dbReference type="EMBL" id="PQXL01000546">
    <property type="protein sequence ID" value="THV44990.1"/>
    <property type="molecule type" value="Genomic_DNA"/>
</dbReference>
<keyword evidence="2" id="KW-1133">Transmembrane helix</keyword>